<dbReference type="PANTHER" id="PTHR41532">
    <property type="entry name" value="FIXS PROTEIN"/>
    <property type="match status" value="1"/>
</dbReference>
<sequence>MSVIYVLLTISIIVAVGFFIAFIVAIRSGQFDDSYTPSVRMLFEDELIKEKSKKSILTKKD</sequence>
<keyword evidence="1" id="KW-1133">Transmembrane helix</keyword>
<keyword evidence="1" id="KW-0472">Membrane</keyword>
<protein>
    <submittedName>
        <fullName evidence="2">Cbb3-type cytochrome oxidase assembly protein CcoS</fullName>
    </submittedName>
</protein>
<gene>
    <name evidence="2" type="primary">ccoS</name>
    <name evidence="2" type="ORF">CSW08_04330</name>
</gene>
<feature type="transmembrane region" description="Helical" evidence="1">
    <location>
        <begin position="6"/>
        <end position="26"/>
    </location>
</feature>
<evidence type="ECO:0000256" key="1">
    <source>
        <dbReference type="SAM" id="Phobius"/>
    </source>
</evidence>
<dbReference type="RefSeq" id="WP_106658670.1">
    <property type="nucleotide sequence ID" value="NZ_PJEO01000014.1"/>
</dbReference>
<dbReference type="NCBIfam" id="TIGR00847">
    <property type="entry name" value="ccoS"/>
    <property type="match status" value="1"/>
</dbReference>
<proteinExistence type="predicted"/>
<dbReference type="InterPro" id="IPR004714">
    <property type="entry name" value="Cyt_oxidase_maturation_cbb3"/>
</dbReference>
<accession>A0A2N3HN53</accession>
<keyword evidence="3" id="KW-1185">Reference proteome</keyword>
<comment type="caution">
    <text evidence="2">The sequence shown here is derived from an EMBL/GenBank/DDBJ whole genome shotgun (WGS) entry which is preliminary data.</text>
</comment>
<dbReference type="Pfam" id="PF03597">
    <property type="entry name" value="FixS"/>
    <property type="match status" value="1"/>
</dbReference>
<dbReference type="Proteomes" id="UP000233435">
    <property type="component" value="Unassembled WGS sequence"/>
</dbReference>
<evidence type="ECO:0000313" key="3">
    <source>
        <dbReference type="Proteomes" id="UP000233435"/>
    </source>
</evidence>
<organism evidence="2 3">
    <name type="scientific">Confluentibacter flavum</name>
    <dbReference type="NCBI Taxonomy" id="1909700"/>
    <lineage>
        <taxon>Bacteria</taxon>
        <taxon>Pseudomonadati</taxon>
        <taxon>Bacteroidota</taxon>
        <taxon>Flavobacteriia</taxon>
        <taxon>Flavobacteriales</taxon>
        <taxon>Flavobacteriaceae</taxon>
        <taxon>Confluentibacter</taxon>
    </lineage>
</organism>
<name>A0A2N3HN53_9FLAO</name>
<dbReference type="AlphaFoldDB" id="A0A2N3HN53"/>
<reference evidence="2 3" key="1">
    <citation type="submission" date="2017-12" db="EMBL/GenBank/DDBJ databases">
        <title>Confluentibacter flavum sp. nov., isolated from the saline lake.</title>
        <authorList>
            <person name="Yu L."/>
        </authorList>
    </citation>
    <scope>NUCLEOTIDE SEQUENCE [LARGE SCALE GENOMIC DNA]</scope>
    <source>
        <strain evidence="2 3">3B</strain>
    </source>
</reference>
<dbReference type="PANTHER" id="PTHR41532:SF1">
    <property type="entry name" value="FIXS PROTEIN"/>
    <property type="match status" value="1"/>
</dbReference>
<evidence type="ECO:0000313" key="2">
    <source>
        <dbReference type="EMBL" id="PKQ46393.1"/>
    </source>
</evidence>
<keyword evidence="1" id="KW-0812">Transmembrane</keyword>
<dbReference type="EMBL" id="PJEO01000014">
    <property type="protein sequence ID" value="PKQ46393.1"/>
    <property type="molecule type" value="Genomic_DNA"/>
</dbReference>